<feature type="signal peptide" evidence="2">
    <location>
        <begin position="1"/>
        <end position="21"/>
    </location>
</feature>
<feature type="binding site" evidence="1">
    <location>
        <position position="121"/>
    </location>
    <ligand>
        <name>Zn(2+)</name>
        <dbReference type="ChEBI" id="CHEBI:29105"/>
        <note>catalytic</note>
    </ligand>
</feature>
<dbReference type="InterPro" id="IPR006026">
    <property type="entry name" value="Peptidase_Metallo"/>
</dbReference>
<dbReference type="Proteomes" id="UP001642540">
    <property type="component" value="Unassembled WGS sequence"/>
</dbReference>
<feature type="binding site" evidence="1">
    <location>
        <position position="125"/>
    </location>
    <ligand>
        <name>Zn(2+)</name>
        <dbReference type="ChEBI" id="CHEBI:29105"/>
        <note>catalytic</note>
    </ligand>
</feature>
<dbReference type="PANTHER" id="PTHR10127">
    <property type="entry name" value="DISCOIDIN, CUB, EGF, LAMININ , AND ZINC METALLOPROTEASE DOMAIN CONTAINING"/>
    <property type="match status" value="1"/>
</dbReference>
<reference evidence="4 5" key="1">
    <citation type="submission" date="2024-08" db="EMBL/GenBank/DDBJ databases">
        <authorList>
            <person name="Cucini C."/>
            <person name="Frati F."/>
        </authorList>
    </citation>
    <scope>NUCLEOTIDE SEQUENCE [LARGE SCALE GENOMIC DNA]</scope>
</reference>
<dbReference type="InterPro" id="IPR001506">
    <property type="entry name" value="Peptidase_M12A"/>
</dbReference>
<comment type="caution">
    <text evidence="1">Lacks conserved residue(s) required for the propagation of feature annotation.</text>
</comment>
<sequence length="391" mass="44110">MLYYILFTILIHLWKLIATEAYFQCDTSQRAFQPYAKWPNGILTYEFHSSLTAEDRNATQMAFDDIQSKTCVRFQNRSNENDYVSIKRDENVCGWAHYCKIGGKQVASVGKDCSNLYTLVHELGHSLCLGHEHQRFDRDDFLQFKNCHANEIPPKDTNIDTRGTLYDYNSVMHNACGNCGGGWPKMSGVSENQCTRKNNEGLSVLDADKLNEFYECQGCYTHRWHSIEQLTEEDKNNMVSFGTGKTPGDPYYLCRGYVGGAIHAGKYWKKSGICYLPYGGREHFGTKLAQVFTLPGGNTRTECGRMYETVLMNEFNIRNAVSSGILARAVKIGRKVGGVECYAATAVIYDNSNGKETAIGTVCKDNLNRAYFPEAGLEYVKSEYNLIVCSN</sequence>
<protein>
    <recommendedName>
        <fullName evidence="2">Metalloendopeptidase</fullName>
        <ecNumber evidence="2">3.4.24.-</ecNumber>
    </recommendedName>
</protein>
<keyword evidence="1 2" id="KW-0482">Metalloprotease</keyword>
<accession>A0ABP1RVE8</accession>
<evidence type="ECO:0000259" key="3">
    <source>
        <dbReference type="PROSITE" id="PS51864"/>
    </source>
</evidence>
<dbReference type="PROSITE" id="PS51864">
    <property type="entry name" value="ASTACIN"/>
    <property type="match status" value="1"/>
</dbReference>
<dbReference type="Gene3D" id="3.40.390.10">
    <property type="entry name" value="Collagenase (Catalytic Domain)"/>
    <property type="match status" value="1"/>
</dbReference>
<dbReference type="PRINTS" id="PR00480">
    <property type="entry name" value="ASTACIN"/>
</dbReference>
<name>A0ABP1RVE8_9HEXA</name>
<keyword evidence="1 2" id="KW-0862">Zinc</keyword>
<keyword evidence="2" id="KW-0732">Signal</keyword>
<comment type="cofactor">
    <cofactor evidence="1 2">
        <name>Zn(2+)</name>
        <dbReference type="ChEBI" id="CHEBI:29105"/>
    </cofactor>
    <text evidence="1 2">Binds 1 zinc ion per subunit.</text>
</comment>
<keyword evidence="1 2" id="KW-0479">Metal-binding</keyword>
<keyword evidence="1 2" id="KW-0378">Hydrolase</keyword>
<evidence type="ECO:0000313" key="4">
    <source>
        <dbReference type="EMBL" id="CAL8136848.1"/>
    </source>
</evidence>
<evidence type="ECO:0000256" key="2">
    <source>
        <dbReference type="RuleBase" id="RU361183"/>
    </source>
</evidence>
<dbReference type="EC" id="3.4.24.-" evidence="2"/>
<feature type="active site" evidence="1">
    <location>
        <position position="122"/>
    </location>
</feature>
<dbReference type="InterPro" id="IPR024079">
    <property type="entry name" value="MetalloPept_cat_dom_sf"/>
</dbReference>
<dbReference type="PANTHER" id="PTHR10127:SF850">
    <property type="entry name" value="METALLOENDOPEPTIDASE"/>
    <property type="match status" value="1"/>
</dbReference>
<evidence type="ECO:0000256" key="1">
    <source>
        <dbReference type="PROSITE-ProRule" id="PRU01211"/>
    </source>
</evidence>
<feature type="domain" description="Peptidase M12A" evidence="3">
    <location>
        <begin position="29"/>
        <end position="217"/>
    </location>
</feature>
<dbReference type="Pfam" id="PF01400">
    <property type="entry name" value="Astacin"/>
    <property type="match status" value="1"/>
</dbReference>
<dbReference type="SMART" id="SM00235">
    <property type="entry name" value="ZnMc"/>
    <property type="match status" value="1"/>
</dbReference>
<organism evidence="4 5">
    <name type="scientific">Orchesella dallaii</name>
    <dbReference type="NCBI Taxonomy" id="48710"/>
    <lineage>
        <taxon>Eukaryota</taxon>
        <taxon>Metazoa</taxon>
        <taxon>Ecdysozoa</taxon>
        <taxon>Arthropoda</taxon>
        <taxon>Hexapoda</taxon>
        <taxon>Collembola</taxon>
        <taxon>Entomobryomorpha</taxon>
        <taxon>Entomobryoidea</taxon>
        <taxon>Orchesellidae</taxon>
        <taxon>Orchesellinae</taxon>
        <taxon>Orchesella</taxon>
    </lineage>
</organism>
<keyword evidence="1 2" id="KW-0645">Protease</keyword>
<dbReference type="SUPFAM" id="SSF55486">
    <property type="entry name" value="Metalloproteases ('zincins'), catalytic domain"/>
    <property type="match status" value="1"/>
</dbReference>
<comment type="caution">
    <text evidence="4">The sequence shown here is derived from an EMBL/GenBank/DDBJ whole genome shotgun (WGS) entry which is preliminary data.</text>
</comment>
<gene>
    <name evidence="4" type="ORF">ODALV1_LOCUS26642</name>
</gene>
<feature type="binding site" evidence="1">
    <location>
        <position position="131"/>
    </location>
    <ligand>
        <name>Zn(2+)</name>
        <dbReference type="ChEBI" id="CHEBI:29105"/>
        <note>catalytic</note>
    </ligand>
</feature>
<feature type="chain" id="PRO_5044982814" description="Metalloendopeptidase" evidence="2">
    <location>
        <begin position="22"/>
        <end position="391"/>
    </location>
</feature>
<proteinExistence type="predicted"/>
<keyword evidence="5" id="KW-1185">Reference proteome</keyword>
<evidence type="ECO:0000313" key="5">
    <source>
        <dbReference type="Proteomes" id="UP001642540"/>
    </source>
</evidence>
<dbReference type="EMBL" id="CAXLJM020000112">
    <property type="protein sequence ID" value="CAL8136848.1"/>
    <property type="molecule type" value="Genomic_DNA"/>
</dbReference>